<evidence type="ECO:0000259" key="1">
    <source>
        <dbReference type="Pfam" id="PF04961"/>
    </source>
</evidence>
<evidence type="ECO:0000313" key="2">
    <source>
        <dbReference type="EMBL" id="CAB4346411.1"/>
    </source>
</evidence>
<feature type="domain" description="Cyclodeaminase/cyclohydrolase" evidence="1">
    <location>
        <begin position="94"/>
        <end position="161"/>
    </location>
</feature>
<dbReference type="GO" id="GO:0003824">
    <property type="term" value="F:catalytic activity"/>
    <property type="evidence" value="ECO:0007669"/>
    <property type="project" value="InterPro"/>
</dbReference>
<name>A0A6J5ZVJ3_9ZZZZ</name>
<protein>
    <submittedName>
        <fullName evidence="2">Unannotated protein</fullName>
    </submittedName>
</protein>
<proteinExistence type="predicted"/>
<dbReference type="Pfam" id="PF04961">
    <property type="entry name" value="FTCD_C"/>
    <property type="match status" value="1"/>
</dbReference>
<sequence length="179" mass="17394">MSAVGEQHLAVLLDAVASPSAAPAAGLVAAVVCGQAAALLELTATLAAARLDDGEPMSLLAKRAGSFRSTSMAAAELEMTAYSEAIDAGDMGFAADAPLSIAETAAQVAEGAAAVAGAGSWPFTPDAVAAVLLAGSAASVASLIVAANLNGMTDDPRFARANAALASANAARAKVEVGR</sequence>
<dbReference type="EMBL" id="CAESAO010000143">
    <property type="protein sequence ID" value="CAB4346411.1"/>
    <property type="molecule type" value="Genomic_DNA"/>
</dbReference>
<accession>A0A6J5ZVJ3</accession>
<dbReference type="SUPFAM" id="SSF101262">
    <property type="entry name" value="Methenyltetrahydrofolate cyclohydrolase-like"/>
    <property type="match status" value="1"/>
</dbReference>
<dbReference type="InterPro" id="IPR007044">
    <property type="entry name" value="Cyclodeamin/CycHdrlase"/>
</dbReference>
<dbReference type="InterPro" id="IPR036178">
    <property type="entry name" value="Formintransfe-cycloase-like_sf"/>
</dbReference>
<gene>
    <name evidence="2" type="ORF">UFOPK3522_01357</name>
</gene>
<reference evidence="2" key="1">
    <citation type="submission" date="2020-05" db="EMBL/GenBank/DDBJ databases">
        <authorList>
            <person name="Chiriac C."/>
            <person name="Salcher M."/>
            <person name="Ghai R."/>
            <person name="Kavagutti S V."/>
        </authorList>
    </citation>
    <scope>NUCLEOTIDE SEQUENCE</scope>
</reference>
<organism evidence="2">
    <name type="scientific">freshwater metagenome</name>
    <dbReference type="NCBI Taxonomy" id="449393"/>
    <lineage>
        <taxon>unclassified sequences</taxon>
        <taxon>metagenomes</taxon>
        <taxon>ecological metagenomes</taxon>
    </lineage>
</organism>
<dbReference type="AlphaFoldDB" id="A0A6J5ZVJ3"/>
<dbReference type="Gene3D" id="1.20.120.680">
    <property type="entry name" value="Formiminotetrahydrofolate cyclodeaminase monomer, up-and-down helical bundle"/>
    <property type="match status" value="1"/>
</dbReference>